<dbReference type="Pfam" id="PF02535">
    <property type="entry name" value="Zip"/>
    <property type="match status" value="1"/>
</dbReference>
<feature type="transmembrane region" description="Helical" evidence="5">
    <location>
        <begin position="94"/>
        <end position="111"/>
    </location>
</feature>
<feature type="transmembrane region" description="Helical" evidence="5">
    <location>
        <begin position="267"/>
        <end position="288"/>
    </location>
</feature>
<feature type="transmembrane region" description="Helical" evidence="5">
    <location>
        <begin position="60"/>
        <end position="82"/>
    </location>
</feature>
<protein>
    <recommendedName>
        <fullName evidence="7">Zinc/iron transporter</fullName>
    </recommendedName>
</protein>
<dbReference type="AlphaFoldDB" id="A0A1B6LZ37"/>
<evidence type="ECO:0000256" key="5">
    <source>
        <dbReference type="SAM" id="Phobius"/>
    </source>
</evidence>
<keyword evidence="4 5" id="KW-0472">Membrane</keyword>
<gene>
    <name evidence="6" type="ORF">g.944</name>
</gene>
<name>A0A1B6LZ37_9HEMI</name>
<evidence type="ECO:0000256" key="3">
    <source>
        <dbReference type="ARBA" id="ARBA00022989"/>
    </source>
</evidence>
<evidence type="ECO:0000256" key="2">
    <source>
        <dbReference type="ARBA" id="ARBA00022692"/>
    </source>
</evidence>
<feature type="transmembrane region" description="Helical" evidence="5">
    <location>
        <begin position="201"/>
        <end position="225"/>
    </location>
</feature>
<organism evidence="6">
    <name type="scientific">Graphocephala atropunctata</name>
    <dbReference type="NCBI Taxonomy" id="36148"/>
    <lineage>
        <taxon>Eukaryota</taxon>
        <taxon>Metazoa</taxon>
        <taxon>Ecdysozoa</taxon>
        <taxon>Arthropoda</taxon>
        <taxon>Hexapoda</taxon>
        <taxon>Insecta</taxon>
        <taxon>Pterygota</taxon>
        <taxon>Neoptera</taxon>
        <taxon>Paraneoptera</taxon>
        <taxon>Hemiptera</taxon>
        <taxon>Auchenorrhyncha</taxon>
        <taxon>Membracoidea</taxon>
        <taxon>Cicadellidae</taxon>
        <taxon>Cicadellinae</taxon>
        <taxon>Cicadellini</taxon>
        <taxon>Graphocephala</taxon>
    </lineage>
</organism>
<sequence length="321" mass="35397">MGLFENVPEESWIMMVKSGFVVGLFLLTLIFALLPMIVVKGYRTETDPDKRTQYSRLIGLLNCFAGGVFLGTATLHLLPNVIDMLNEVKLETKFPIAEFTVAFGFLVVMVVEQTALACKEQEVDTLNPIQRLNQRTLPVVDTEIRALRADEVFATDSSSCLPEPVEPKPTSYLRSVLLLAVLSLHSLFEGLAIGLQTDIKSILNIFAAVVIHKVIVAFSVGLNLLQSQLHMASVVSLDVLFALMSPSGLVLGLFVNRYQSNPRQQLFSGMLQGIACGTFIYITCFEVLPKELSQGRDRLLKLLMLLIGFSATVGIIFIDGR</sequence>
<dbReference type="PANTHER" id="PTHR11040">
    <property type="entry name" value="ZINC/IRON TRANSPORTER"/>
    <property type="match status" value="1"/>
</dbReference>
<dbReference type="GO" id="GO:0005886">
    <property type="term" value="C:plasma membrane"/>
    <property type="evidence" value="ECO:0007669"/>
    <property type="project" value="TreeGrafter"/>
</dbReference>
<evidence type="ECO:0008006" key="7">
    <source>
        <dbReference type="Google" id="ProtNLM"/>
    </source>
</evidence>
<dbReference type="EMBL" id="GEBQ01011072">
    <property type="protein sequence ID" value="JAT28905.1"/>
    <property type="molecule type" value="Transcribed_RNA"/>
</dbReference>
<feature type="transmembrane region" description="Helical" evidence="5">
    <location>
        <begin position="300"/>
        <end position="318"/>
    </location>
</feature>
<comment type="subcellular location">
    <subcellularLocation>
        <location evidence="1">Membrane</location>
        <topology evidence="1">Multi-pass membrane protein</topology>
    </subcellularLocation>
</comment>
<dbReference type="GO" id="GO:0005385">
    <property type="term" value="F:zinc ion transmembrane transporter activity"/>
    <property type="evidence" value="ECO:0007669"/>
    <property type="project" value="TreeGrafter"/>
</dbReference>
<keyword evidence="3 5" id="KW-1133">Transmembrane helix</keyword>
<feature type="transmembrane region" description="Helical" evidence="5">
    <location>
        <begin position="237"/>
        <end position="255"/>
    </location>
</feature>
<feature type="transmembrane region" description="Helical" evidence="5">
    <location>
        <begin position="20"/>
        <end position="39"/>
    </location>
</feature>
<evidence type="ECO:0000256" key="1">
    <source>
        <dbReference type="ARBA" id="ARBA00004141"/>
    </source>
</evidence>
<evidence type="ECO:0000256" key="4">
    <source>
        <dbReference type="ARBA" id="ARBA00023136"/>
    </source>
</evidence>
<accession>A0A1B6LZ37</accession>
<evidence type="ECO:0000313" key="6">
    <source>
        <dbReference type="EMBL" id="JAT28905.1"/>
    </source>
</evidence>
<keyword evidence="2 5" id="KW-0812">Transmembrane</keyword>
<dbReference type="PANTHER" id="PTHR11040:SF140">
    <property type="entry name" value="ZRT (ZRT), IRT- (IRT-) LIKE PROTEIN TRANSPORTER"/>
    <property type="match status" value="1"/>
</dbReference>
<dbReference type="InterPro" id="IPR003689">
    <property type="entry name" value="ZIP"/>
</dbReference>
<reference evidence="6" key="1">
    <citation type="submission" date="2015-11" db="EMBL/GenBank/DDBJ databases">
        <title>De novo transcriptome assembly of four potential Pierce s Disease insect vectors from Arizona vineyards.</title>
        <authorList>
            <person name="Tassone E.E."/>
        </authorList>
    </citation>
    <scope>NUCLEOTIDE SEQUENCE</scope>
</reference>
<proteinExistence type="predicted"/>